<dbReference type="RefSeq" id="WP_331212338.1">
    <property type="nucleotide sequence ID" value="NZ_JAZGQK010000001.1"/>
</dbReference>
<sequence>MSEQELWLDPGQAQRSGTDLAYAGKAVTAQHDGMGAEIRAASANRPWGKDEIGEAFEQRYRGFETTIFKAWQSVGRYVETLGVNVTQSVQASVQTDAASAQRIQHIDR</sequence>
<evidence type="ECO:0000313" key="2">
    <source>
        <dbReference type="Proteomes" id="UP001332243"/>
    </source>
</evidence>
<proteinExistence type="predicted"/>
<keyword evidence="2" id="KW-1185">Reference proteome</keyword>
<dbReference type="Proteomes" id="UP001332243">
    <property type="component" value="Unassembled WGS sequence"/>
</dbReference>
<accession>A0ABU7RL90</accession>
<name>A0ABU7RL90_9ACTN</name>
<evidence type="ECO:0008006" key="3">
    <source>
        <dbReference type="Google" id="ProtNLM"/>
    </source>
</evidence>
<comment type="caution">
    <text evidence="1">The sequence shown here is derived from an EMBL/GenBank/DDBJ whole genome shotgun (WGS) entry which is preliminary data.</text>
</comment>
<evidence type="ECO:0000313" key="1">
    <source>
        <dbReference type="EMBL" id="MEE6257261.1"/>
    </source>
</evidence>
<reference evidence="1 2" key="1">
    <citation type="submission" date="2024-01" db="EMBL/GenBank/DDBJ databases">
        <title>Genome insights into Plantactinospora sonchi sp. nov.</title>
        <authorList>
            <person name="Wang L."/>
        </authorList>
    </citation>
    <scope>NUCLEOTIDE SEQUENCE [LARGE SCALE GENOMIC DNA]</scope>
    <source>
        <strain evidence="1 2">NEAU-QY2</strain>
    </source>
</reference>
<gene>
    <name evidence="1" type="ORF">V1633_02000</name>
</gene>
<organism evidence="1 2">
    <name type="scientific">Plantactinospora sonchi</name>
    <dbReference type="NCBI Taxonomy" id="1544735"/>
    <lineage>
        <taxon>Bacteria</taxon>
        <taxon>Bacillati</taxon>
        <taxon>Actinomycetota</taxon>
        <taxon>Actinomycetes</taxon>
        <taxon>Micromonosporales</taxon>
        <taxon>Micromonosporaceae</taxon>
        <taxon>Plantactinospora</taxon>
    </lineage>
</organism>
<dbReference type="EMBL" id="JAZGQK010000001">
    <property type="protein sequence ID" value="MEE6257261.1"/>
    <property type="molecule type" value="Genomic_DNA"/>
</dbReference>
<protein>
    <recommendedName>
        <fullName evidence="3">WXG100 family type VII secretion target</fullName>
    </recommendedName>
</protein>